<name>A0A652YRN9_NOCGL</name>
<sequence>MTTHASMFLQRLLRSEVNVGAFIGYLVERDATPLQNALGLDENVVSARVEVPHGKGRMDVVLYGAASPIAILELKVSATEHGDQLDRYAEFAQTHNARKFLVDLETDGSTVPQGWTRIGLADLFGYWSSSTNSTVRGLAAEASTVFATWKSQLNGRFGQMDSAIVTVALRAVSQELAARTPYDMYTRATSGGQPSITAYLPHPSGADDAYFCIDIRCKDKNNPHLPWIARLGVHVDRGEDLAAARRTAHRLAMPLVPALSVAEVQSACANSGIGTLATVLTSERPLREPRSQSTSIEEWLAAVDSAGDGKISAHPVFFHDWGRRLAAQYSLDLTDVTRNDLGQLIVILMDHLTESAFSATPLTAP</sequence>
<reference evidence="1" key="1">
    <citation type="submission" date="2019-07" db="EMBL/GenBank/DDBJ databases">
        <title>Genomic Encyclopedia of Type Strains, Phase IV (KMG-IV): sequencing the most valuable type-strain genomes for metagenomic binning, comparative biology and taxonomic classification.</title>
        <authorList>
            <person name="Goeker M."/>
        </authorList>
    </citation>
    <scope>NUCLEOTIDE SEQUENCE</scope>
    <source>
        <strain evidence="1">DSM 44596</strain>
    </source>
</reference>
<proteinExistence type="predicted"/>
<organism evidence="1">
    <name type="scientific">Nocardia globerula</name>
    <dbReference type="NCBI Taxonomy" id="1818"/>
    <lineage>
        <taxon>Bacteria</taxon>
        <taxon>Bacillati</taxon>
        <taxon>Actinomycetota</taxon>
        <taxon>Actinomycetes</taxon>
        <taxon>Mycobacteriales</taxon>
        <taxon>Nocardiaceae</taxon>
        <taxon>Nocardia</taxon>
    </lineage>
</organism>
<accession>A0A652YRN9</accession>
<gene>
    <name evidence="1" type="ORF">FNL38_103523</name>
</gene>
<dbReference type="Pfam" id="PF14281">
    <property type="entry name" value="PDDEXK_4"/>
    <property type="match status" value="1"/>
</dbReference>
<dbReference type="InterPro" id="IPR029470">
    <property type="entry name" value="PDDEXK_4"/>
</dbReference>
<dbReference type="AlphaFoldDB" id="A0A652YRN9"/>
<evidence type="ECO:0000313" key="1">
    <source>
        <dbReference type="EMBL" id="TYQ05172.1"/>
    </source>
</evidence>
<protein>
    <submittedName>
        <fullName evidence="1">PD-(D/E)XK nuclease superfamily protein</fullName>
    </submittedName>
</protein>
<comment type="caution">
    <text evidence="1">The sequence shown here is derived from an EMBL/GenBank/DDBJ whole genome shotgun (WGS) entry which is preliminary data.</text>
</comment>
<dbReference type="EMBL" id="VNIQ01000003">
    <property type="protein sequence ID" value="TYQ05172.1"/>
    <property type="molecule type" value="Genomic_DNA"/>
</dbReference>